<name>A0A9J6FQ84_HAELO</name>
<accession>A0A9J6FQ84</accession>
<evidence type="ECO:0000313" key="2">
    <source>
        <dbReference type="Proteomes" id="UP000821853"/>
    </source>
</evidence>
<sequence>MTKATCQSPAGRSGACSHRRAVLHLLALLNQHRYTEPTPELFCTELAQQWRSPSSTPLAPMPLDFVDWGSVRQEGLMGPIYSKFYD</sequence>
<comment type="caution">
    <text evidence="1">The sequence shown here is derived from an EMBL/GenBank/DDBJ whole genome shotgun (WGS) entry which is preliminary data.</text>
</comment>
<dbReference type="Proteomes" id="UP000821853">
    <property type="component" value="Unassembled WGS sequence"/>
</dbReference>
<dbReference type="VEuPathDB" id="VectorBase:HLOH_052724"/>
<evidence type="ECO:0000313" key="1">
    <source>
        <dbReference type="EMBL" id="KAH9364967.1"/>
    </source>
</evidence>
<dbReference type="EMBL" id="JABSTR010000003">
    <property type="protein sequence ID" value="KAH9364967.1"/>
    <property type="molecule type" value="Genomic_DNA"/>
</dbReference>
<keyword evidence="2" id="KW-1185">Reference proteome</keyword>
<protein>
    <submittedName>
        <fullName evidence="1">Uncharacterized protein</fullName>
    </submittedName>
</protein>
<proteinExistence type="predicted"/>
<gene>
    <name evidence="1" type="ORF">HPB48_015289</name>
</gene>
<organism evidence="1 2">
    <name type="scientific">Haemaphysalis longicornis</name>
    <name type="common">Bush tick</name>
    <dbReference type="NCBI Taxonomy" id="44386"/>
    <lineage>
        <taxon>Eukaryota</taxon>
        <taxon>Metazoa</taxon>
        <taxon>Ecdysozoa</taxon>
        <taxon>Arthropoda</taxon>
        <taxon>Chelicerata</taxon>
        <taxon>Arachnida</taxon>
        <taxon>Acari</taxon>
        <taxon>Parasitiformes</taxon>
        <taxon>Ixodida</taxon>
        <taxon>Ixodoidea</taxon>
        <taxon>Ixodidae</taxon>
        <taxon>Haemaphysalinae</taxon>
        <taxon>Haemaphysalis</taxon>
    </lineage>
</organism>
<dbReference type="OrthoDB" id="6509548at2759"/>
<reference evidence="1 2" key="1">
    <citation type="journal article" date="2020" name="Cell">
        <title>Large-Scale Comparative Analyses of Tick Genomes Elucidate Their Genetic Diversity and Vector Capacities.</title>
        <authorList>
            <consortium name="Tick Genome and Microbiome Consortium (TIGMIC)"/>
            <person name="Jia N."/>
            <person name="Wang J."/>
            <person name="Shi W."/>
            <person name="Du L."/>
            <person name="Sun Y."/>
            <person name="Zhan W."/>
            <person name="Jiang J.F."/>
            <person name="Wang Q."/>
            <person name="Zhang B."/>
            <person name="Ji P."/>
            <person name="Bell-Sakyi L."/>
            <person name="Cui X.M."/>
            <person name="Yuan T.T."/>
            <person name="Jiang B.G."/>
            <person name="Yang W.F."/>
            <person name="Lam T.T."/>
            <person name="Chang Q.C."/>
            <person name="Ding S.J."/>
            <person name="Wang X.J."/>
            <person name="Zhu J.G."/>
            <person name="Ruan X.D."/>
            <person name="Zhao L."/>
            <person name="Wei J.T."/>
            <person name="Ye R.Z."/>
            <person name="Que T.C."/>
            <person name="Du C.H."/>
            <person name="Zhou Y.H."/>
            <person name="Cheng J.X."/>
            <person name="Dai P.F."/>
            <person name="Guo W.B."/>
            <person name="Han X.H."/>
            <person name="Huang E.J."/>
            <person name="Li L.F."/>
            <person name="Wei W."/>
            <person name="Gao Y.C."/>
            <person name="Liu J.Z."/>
            <person name="Shao H.Z."/>
            <person name="Wang X."/>
            <person name="Wang C.C."/>
            <person name="Yang T.C."/>
            <person name="Huo Q.B."/>
            <person name="Li W."/>
            <person name="Chen H.Y."/>
            <person name="Chen S.E."/>
            <person name="Zhou L.G."/>
            <person name="Ni X.B."/>
            <person name="Tian J.H."/>
            <person name="Sheng Y."/>
            <person name="Liu T."/>
            <person name="Pan Y.S."/>
            <person name="Xia L.Y."/>
            <person name="Li J."/>
            <person name="Zhao F."/>
            <person name="Cao W.C."/>
        </authorList>
    </citation>
    <scope>NUCLEOTIDE SEQUENCE [LARGE SCALE GENOMIC DNA]</scope>
    <source>
        <strain evidence="1">HaeL-2018</strain>
    </source>
</reference>
<dbReference type="AlphaFoldDB" id="A0A9J6FQ84"/>